<reference evidence="1 2" key="1">
    <citation type="journal article" date="2004" name="Proc. Natl. Acad. Sci. U.S.A.">
        <title>The louse-borne human pathogen Bartonella quintana is a genomic derivative of the zoonotic agent Bartonella henselae.</title>
        <authorList>
            <person name="Alsmark U.C.M."/>
            <person name="Frank A.C."/>
            <person name="Karlberg E.O."/>
            <person name="Legault B.-A."/>
            <person name="Ardell D.H."/>
            <person name="Canbaeck B."/>
            <person name="Eriksson A.-S."/>
            <person name="Naeslund A.K."/>
            <person name="Handley S.A."/>
            <person name="Huvet M."/>
            <person name="La Scola B."/>
            <person name="Holmberg M."/>
            <person name="Andersson S.G.E."/>
        </authorList>
    </citation>
    <scope>NUCLEOTIDE SEQUENCE [LARGE SCALE GENOMIC DNA]</scope>
    <source>
        <strain evidence="2">ATCC 49882 / DSM 28221 / CCUG 30454 / Houston 1</strain>
    </source>
</reference>
<dbReference type="PaxDb" id="283166-BH14550"/>
<dbReference type="OrthoDB" id="7926667at2"/>
<dbReference type="AlphaFoldDB" id="A0A0H3LXY0"/>
<evidence type="ECO:0000313" key="1">
    <source>
        <dbReference type="EMBL" id="CAF28219.1"/>
    </source>
</evidence>
<dbReference type="EMBL" id="BX897699">
    <property type="protein sequence ID" value="CAF28219.1"/>
    <property type="molecule type" value="Genomic_DNA"/>
</dbReference>
<evidence type="ECO:0000313" key="2">
    <source>
        <dbReference type="Proteomes" id="UP000000421"/>
    </source>
</evidence>
<dbReference type="Proteomes" id="UP000000421">
    <property type="component" value="Chromosome"/>
</dbReference>
<dbReference type="KEGG" id="bhe:BH14550"/>
<organism evidence="1 2">
    <name type="scientific">Bartonella henselae (strain ATCC 49882 / DSM 28221 / CCUG 30454 / Houston 1)</name>
    <name type="common">Rochalimaea henselae</name>
    <dbReference type="NCBI Taxonomy" id="283166"/>
    <lineage>
        <taxon>Bacteria</taxon>
        <taxon>Pseudomonadati</taxon>
        <taxon>Pseudomonadota</taxon>
        <taxon>Alphaproteobacteria</taxon>
        <taxon>Hyphomicrobiales</taxon>
        <taxon>Bartonellaceae</taxon>
        <taxon>Bartonella</taxon>
    </lineage>
</organism>
<name>A0A0H3LXY0_BARHE</name>
<sequence>MGDFVLHKMLRFQFSIPPWKKDFLSWSTGKTKVISYALTYLGVLTLLGDVEVLQFYSKSFAVVDQLGFDENREDFYREEIHLKHALLIDCRRDG</sequence>
<dbReference type="RefSeq" id="WP_011181228.1">
    <property type="nucleotide sequence ID" value="NC_005956.1"/>
</dbReference>
<protein>
    <submittedName>
        <fullName evidence="1">Uncharacterized protein</fullName>
    </submittedName>
</protein>
<accession>A0A0H3LXY0</accession>
<dbReference type="EnsemblBacteria" id="CAF28219">
    <property type="protein sequence ID" value="CAF28219"/>
    <property type="gene ID" value="BH14550"/>
</dbReference>
<keyword evidence="2" id="KW-1185">Reference proteome</keyword>
<gene>
    <name evidence="1" type="ordered locus">BH14550</name>
</gene>
<proteinExistence type="predicted"/>
<dbReference type="GeneID" id="92986067"/>